<organism evidence="4 6">
    <name type="scientific">Pseudomonas cannabina</name>
    <dbReference type="NCBI Taxonomy" id="86840"/>
    <lineage>
        <taxon>Bacteria</taxon>
        <taxon>Pseudomonadati</taxon>
        <taxon>Pseudomonadota</taxon>
        <taxon>Gammaproteobacteria</taxon>
        <taxon>Pseudomonadales</taxon>
        <taxon>Pseudomonadaceae</taxon>
        <taxon>Pseudomonas</taxon>
    </lineage>
</organism>
<name>A0A3M3RHD8_PSECA</name>
<evidence type="ECO:0000313" key="5">
    <source>
        <dbReference type="Proteomes" id="UP000269335"/>
    </source>
</evidence>
<dbReference type="AlphaFoldDB" id="A0A3M3RHD8"/>
<feature type="transmembrane region" description="Helical" evidence="1">
    <location>
        <begin position="143"/>
        <end position="163"/>
    </location>
</feature>
<dbReference type="Proteomes" id="UP000269335">
    <property type="component" value="Unassembled WGS sequence"/>
</dbReference>
<dbReference type="InterPro" id="IPR050879">
    <property type="entry name" value="Acyltransferase_3"/>
</dbReference>
<dbReference type="RefSeq" id="WP_054079615.1">
    <property type="nucleotide sequence ID" value="NZ_CP178532.1"/>
</dbReference>
<evidence type="ECO:0000259" key="2">
    <source>
        <dbReference type="Pfam" id="PF01757"/>
    </source>
</evidence>
<keyword evidence="4" id="KW-0808">Transferase</keyword>
<sequence length="339" mass="37514">MTHRDNSFDLIRHVAALAVLVSHHFVLSGFQEPMLKGYSSVGAIAVLAFFAISGFLITQSFLKTPVFFVYMQKRAARIFPALIVCAAVMVYIAGPVFSKTNGMSYALSLDALSDFLKVSAFGRAEIGDITHDFIFKDSFNGSLWTLKIEFGFYVALALALWVMRHVAVPVMVTVFFCVTAYVLTQSASPIAPKLLVYSTLGIAFFTGSSTYFYRDLFSRTQIKMLAGVLALVLILTSLGTEWVMVLASVGVSLLVLVVGTLLNDRIIKSRFDISYGMYLYAFPVQQLMINLSGLSFYASMLASVAVVIVLATLSWRWVEKPALNYMHRRTRSRLSTTPA</sequence>
<feature type="transmembrane region" description="Helical" evidence="1">
    <location>
        <begin position="220"/>
        <end position="238"/>
    </location>
</feature>
<dbReference type="Proteomes" id="UP000270524">
    <property type="component" value="Unassembled WGS sequence"/>
</dbReference>
<feature type="domain" description="Acyltransferase 3" evidence="2">
    <location>
        <begin position="6"/>
        <end position="312"/>
    </location>
</feature>
<evidence type="ECO:0000256" key="1">
    <source>
        <dbReference type="SAM" id="Phobius"/>
    </source>
</evidence>
<dbReference type="PANTHER" id="PTHR23028:SF53">
    <property type="entry name" value="ACYL_TRANSF_3 DOMAIN-CONTAINING PROTEIN"/>
    <property type="match status" value="1"/>
</dbReference>
<feature type="transmembrane region" description="Helical" evidence="1">
    <location>
        <begin position="78"/>
        <end position="97"/>
    </location>
</feature>
<feature type="transmembrane region" description="Helical" evidence="1">
    <location>
        <begin position="170"/>
        <end position="188"/>
    </location>
</feature>
<gene>
    <name evidence="4" type="ORF">ALQ51_03832</name>
    <name evidence="3" type="ORF">ALQ53_01877</name>
</gene>
<evidence type="ECO:0000313" key="4">
    <source>
        <dbReference type="EMBL" id="RMN95832.1"/>
    </source>
</evidence>
<proteinExistence type="predicted"/>
<dbReference type="GO" id="GO:0000271">
    <property type="term" value="P:polysaccharide biosynthetic process"/>
    <property type="evidence" value="ECO:0007669"/>
    <property type="project" value="TreeGrafter"/>
</dbReference>
<dbReference type="EMBL" id="RBPJ01000149">
    <property type="protein sequence ID" value="RMN95832.1"/>
    <property type="molecule type" value="Genomic_DNA"/>
</dbReference>
<feature type="transmembrane region" description="Helical" evidence="1">
    <location>
        <begin position="300"/>
        <end position="318"/>
    </location>
</feature>
<keyword evidence="1" id="KW-0472">Membrane</keyword>
<reference evidence="5 6" key="1">
    <citation type="submission" date="2018-08" db="EMBL/GenBank/DDBJ databases">
        <title>Recombination of ecologically and evolutionarily significant loci maintains genetic cohesion in the Pseudomonas syringae species complex.</title>
        <authorList>
            <person name="Dillon M."/>
            <person name="Thakur S."/>
            <person name="Almeida R.N.D."/>
            <person name="Weir B.S."/>
            <person name="Guttman D.S."/>
        </authorList>
    </citation>
    <scope>NUCLEOTIDE SEQUENCE [LARGE SCALE GENOMIC DNA]</scope>
    <source>
        <strain evidence="3 5">ICMP 15201</strain>
        <strain evidence="4 6">ICMP 15203</strain>
    </source>
</reference>
<dbReference type="PANTHER" id="PTHR23028">
    <property type="entry name" value="ACETYLTRANSFERASE"/>
    <property type="match status" value="1"/>
</dbReference>
<accession>A0A3M3RHD8</accession>
<evidence type="ECO:0000313" key="6">
    <source>
        <dbReference type="Proteomes" id="UP000270524"/>
    </source>
</evidence>
<comment type="caution">
    <text evidence="4">The sequence shown here is derived from an EMBL/GenBank/DDBJ whole genome shotgun (WGS) entry which is preliminary data.</text>
</comment>
<evidence type="ECO:0000313" key="3">
    <source>
        <dbReference type="EMBL" id="RMN84275.1"/>
    </source>
</evidence>
<dbReference type="Pfam" id="PF01757">
    <property type="entry name" value="Acyl_transf_3"/>
    <property type="match status" value="1"/>
</dbReference>
<keyword evidence="4" id="KW-0012">Acyltransferase</keyword>
<feature type="transmembrane region" description="Helical" evidence="1">
    <location>
        <begin position="37"/>
        <end position="57"/>
    </location>
</feature>
<dbReference type="GO" id="GO:0016747">
    <property type="term" value="F:acyltransferase activity, transferring groups other than amino-acyl groups"/>
    <property type="evidence" value="ECO:0007669"/>
    <property type="project" value="InterPro"/>
</dbReference>
<feature type="transmembrane region" description="Helical" evidence="1">
    <location>
        <begin position="12"/>
        <end position="31"/>
    </location>
</feature>
<protein>
    <submittedName>
        <fullName evidence="4">Acyltransferase 3</fullName>
    </submittedName>
</protein>
<dbReference type="GO" id="GO:0016020">
    <property type="term" value="C:membrane"/>
    <property type="evidence" value="ECO:0007669"/>
    <property type="project" value="TreeGrafter"/>
</dbReference>
<dbReference type="InterPro" id="IPR002656">
    <property type="entry name" value="Acyl_transf_3_dom"/>
</dbReference>
<dbReference type="EMBL" id="RBPH01000046">
    <property type="protein sequence ID" value="RMN84275.1"/>
    <property type="molecule type" value="Genomic_DNA"/>
</dbReference>
<keyword evidence="1" id="KW-0812">Transmembrane</keyword>
<feature type="transmembrane region" description="Helical" evidence="1">
    <location>
        <begin position="194"/>
        <end position="213"/>
    </location>
</feature>
<keyword evidence="1" id="KW-1133">Transmembrane helix</keyword>
<dbReference type="GeneID" id="64464169"/>